<dbReference type="InterPro" id="IPR003439">
    <property type="entry name" value="ABC_transporter-like_ATP-bd"/>
</dbReference>
<accession>A0A1F4SQE4</accession>
<dbReference type="InterPro" id="IPR050683">
    <property type="entry name" value="Bact_Polysacc_Export_ATP-bd"/>
</dbReference>
<dbReference type="Proteomes" id="UP000178417">
    <property type="component" value="Unassembled WGS sequence"/>
</dbReference>
<evidence type="ECO:0000313" key="6">
    <source>
        <dbReference type="EMBL" id="OGC22629.1"/>
    </source>
</evidence>
<dbReference type="Pfam" id="PF00005">
    <property type="entry name" value="ABC_tran"/>
    <property type="match status" value="1"/>
</dbReference>
<dbReference type="STRING" id="1802579.A2310_07690"/>
<dbReference type="GO" id="GO:0016887">
    <property type="term" value="F:ATP hydrolysis activity"/>
    <property type="evidence" value="ECO:0007669"/>
    <property type="project" value="InterPro"/>
</dbReference>
<dbReference type="CDD" id="cd03220">
    <property type="entry name" value="ABC_KpsT_Wzt"/>
    <property type="match status" value="1"/>
</dbReference>
<keyword evidence="2" id="KW-0813">Transport</keyword>
<name>A0A1F4SQE4_UNCSA</name>
<dbReference type="EMBL" id="MEUB01000027">
    <property type="protein sequence ID" value="OGC22629.1"/>
    <property type="molecule type" value="Genomic_DNA"/>
</dbReference>
<dbReference type="InterPro" id="IPR029439">
    <property type="entry name" value="Wzt_C"/>
</dbReference>
<protein>
    <recommendedName>
        <fullName evidence="5">ABC transporter domain-containing protein</fullName>
    </recommendedName>
</protein>
<organism evidence="6 7">
    <name type="scientific">candidate division WOR-1 bacterium RIFOXYB2_FULL_37_13</name>
    <dbReference type="NCBI Taxonomy" id="1802579"/>
    <lineage>
        <taxon>Bacteria</taxon>
        <taxon>Bacillati</taxon>
        <taxon>Saganbacteria</taxon>
    </lineage>
</organism>
<dbReference type="PANTHER" id="PTHR46743:SF2">
    <property type="entry name" value="TEICHOIC ACIDS EXPORT ATP-BINDING PROTEIN TAGH"/>
    <property type="match status" value="1"/>
</dbReference>
<dbReference type="SUPFAM" id="SSF52540">
    <property type="entry name" value="P-loop containing nucleoside triphosphate hydrolases"/>
    <property type="match status" value="1"/>
</dbReference>
<dbReference type="GO" id="GO:0005524">
    <property type="term" value="F:ATP binding"/>
    <property type="evidence" value="ECO:0007669"/>
    <property type="project" value="UniProtKB-KW"/>
</dbReference>
<sequence length="415" mass="46800">MKKALISIEKLGKRYLLGEGGGFRTTMLRDKIAHSFSKIFKWNEIKRQNNLKEFWALREISFDVLEGQVVGVIGRNGAGKSTLLKLISQITEPSEGEIRLTGRVASLLEVGTGFHPELTGRENIFMNGSILGMKRNEIIRKFDEIVAFSEVGKFIDTPVKRYSSGMYVRLAFAVAAHLDPEILLVDEVLAVGDTKFQKKCLNKMDQVSSSGKTILFVSHNMGTIRKLCKECVWLDAGRIKMIGETGKVVNAYLSDGDDFGFQKVWGEEEAPTKNGIKLLSVRILDSEGCPTSSIKTSDAMFLETEFEVIAEEGYVFSGYHIFRRGVWLISAGDQQHIEDNGIRYKKGRYKTLCKIPSDLLNFGEYTVEAQICVNYVGVIRTGEILQFRVFNDHPTEWQGEIRPKLEWTVIKESVK</sequence>
<dbReference type="InterPro" id="IPR015860">
    <property type="entry name" value="ABC_transpr_TagH-like"/>
</dbReference>
<dbReference type="PANTHER" id="PTHR46743">
    <property type="entry name" value="TEICHOIC ACIDS EXPORT ATP-BINDING PROTEIN TAGH"/>
    <property type="match status" value="1"/>
</dbReference>
<dbReference type="AlphaFoldDB" id="A0A1F4SQE4"/>
<evidence type="ECO:0000256" key="3">
    <source>
        <dbReference type="ARBA" id="ARBA00022741"/>
    </source>
</evidence>
<feature type="domain" description="ABC transporter" evidence="5">
    <location>
        <begin position="40"/>
        <end position="261"/>
    </location>
</feature>
<evidence type="ECO:0000259" key="5">
    <source>
        <dbReference type="PROSITE" id="PS50893"/>
    </source>
</evidence>
<evidence type="ECO:0000256" key="2">
    <source>
        <dbReference type="ARBA" id="ARBA00022448"/>
    </source>
</evidence>
<evidence type="ECO:0000256" key="1">
    <source>
        <dbReference type="ARBA" id="ARBA00005417"/>
    </source>
</evidence>
<dbReference type="SMART" id="SM00382">
    <property type="entry name" value="AAA"/>
    <property type="match status" value="1"/>
</dbReference>
<evidence type="ECO:0000256" key="4">
    <source>
        <dbReference type="ARBA" id="ARBA00022840"/>
    </source>
</evidence>
<gene>
    <name evidence="6" type="ORF">A2310_07690</name>
</gene>
<reference evidence="6 7" key="1">
    <citation type="journal article" date="2016" name="Nat. Commun.">
        <title>Thousands of microbial genomes shed light on interconnected biogeochemical processes in an aquifer system.</title>
        <authorList>
            <person name="Anantharaman K."/>
            <person name="Brown C.T."/>
            <person name="Hug L.A."/>
            <person name="Sharon I."/>
            <person name="Castelle C.J."/>
            <person name="Probst A.J."/>
            <person name="Thomas B.C."/>
            <person name="Singh A."/>
            <person name="Wilkins M.J."/>
            <person name="Karaoz U."/>
            <person name="Brodie E.L."/>
            <person name="Williams K.H."/>
            <person name="Hubbard S.S."/>
            <person name="Banfield J.F."/>
        </authorList>
    </citation>
    <scope>NUCLEOTIDE SEQUENCE [LARGE SCALE GENOMIC DNA]</scope>
</reference>
<dbReference type="PROSITE" id="PS50893">
    <property type="entry name" value="ABC_TRANSPORTER_2"/>
    <property type="match status" value="1"/>
</dbReference>
<dbReference type="GO" id="GO:0016020">
    <property type="term" value="C:membrane"/>
    <property type="evidence" value="ECO:0007669"/>
    <property type="project" value="InterPro"/>
</dbReference>
<proteinExistence type="inferred from homology"/>
<comment type="similarity">
    <text evidence="1">Belongs to the ABC transporter superfamily.</text>
</comment>
<keyword evidence="3" id="KW-0547">Nucleotide-binding</keyword>
<dbReference type="GO" id="GO:0140359">
    <property type="term" value="F:ABC-type transporter activity"/>
    <property type="evidence" value="ECO:0007669"/>
    <property type="project" value="InterPro"/>
</dbReference>
<dbReference type="InterPro" id="IPR027417">
    <property type="entry name" value="P-loop_NTPase"/>
</dbReference>
<evidence type="ECO:0000313" key="7">
    <source>
        <dbReference type="Proteomes" id="UP000178417"/>
    </source>
</evidence>
<keyword evidence="4" id="KW-0067">ATP-binding</keyword>
<dbReference type="Gene3D" id="3.40.50.300">
    <property type="entry name" value="P-loop containing nucleotide triphosphate hydrolases"/>
    <property type="match status" value="1"/>
</dbReference>
<dbReference type="InterPro" id="IPR003593">
    <property type="entry name" value="AAA+_ATPase"/>
</dbReference>
<comment type="caution">
    <text evidence="6">The sequence shown here is derived from an EMBL/GenBank/DDBJ whole genome shotgun (WGS) entry which is preliminary data.</text>
</comment>
<dbReference type="CDD" id="cd10147">
    <property type="entry name" value="Wzt_C-like"/>
    <property type="match status" value="1"/>
</dbReference>